<dbReference type="OMA" id="RFDLTFC"/>
<dbReference type="SFLD" id="SFLDF00035">
    <property type="entry name" value="phosphoglycolate_phosphatase"/>
    <property type="match status" value="1"/>
</dbReference>
<dbReference type="PANTHER" id="PTHR42896:SF2">
    <property type="entry name" value="CBBY-LIKE PROTEIN"/>
    <property type="match status" value="1"/>
</dbReference>
<dbReference type="InterPro" id="IPR036412">
    <property type="entry name" value="HAD-like_sf"/>
</dbReference>
<dbReference type="InterPro" id="IPR006439">
    <property type="entry name" value="HAD-SF_hydro_IA"/>
</dbReference>
<keyword evidence="2 4" id="KW-0378">Hydrolase</keyword>
<dbReference type="SUPFAM" id="SSF56784">
    <property type="entry name" value="HAD-like"/>
    <property type="match status" value="1"/>
</dbReference>
<dbReference type="SFLD" id="SFLDG01129">
    <property type="entry name" value="C1.5:_HAD__Beta-PGM__Phosphata"/>
    <property type="match status" value="1"/>
</dbReference>
<sequence length="287" mass="32057">MSSKAAPRRSTIRHRKGNHHGSTRELTVRVNALRNFDYPEAILFDCDGVLCETERDGHRVTFNMTFKENGLDHDWDVDLYGELLKIGGGKERMTHYFNTVKETREPFKSQWPEDTEERRAWIKSMHLRKTDLFLEVVESGELPLRPGVRRLVKEALDAGAKVAVCSTSNEKAVKGIVKTMLPEFAARIPVFAGDVVAKKKPAPDVYELAAKTLGVNPARCVVIEDTRIGLLAGKAAGMRVCVTKSIYSEDEDFTGADAVFDCIGDDGDERFGFEDLTTPGSFWQGDD</sequence>
<dbReference type="SFLD" id="SFLDG01135">
    <property type="entry name" value="C1.5.6:_HAD__Beta-PGM__Phospha"/>
    <property type="match status" value="1"/>
</dbReference>
<proteinExistence type="predicted"/>
<dbReference type="KEGG" id="mis:MICPUN_55588"/>
<dbReference type="OrthoDB" id="40579at2759"/>
<feature type="compositionally biased region" description="Basic residues" evidence="3">
    <location>
        <begin position="1"/>
        <end position="21"/>
    </location>
</feature>
<dbReference type="PANTHER" id="PTHR42896">
    <property type="entry name" value="XYLULOSE-1,5-BISPHOSPHATE (XUBP) PHOSPHATASE"/>
    <property type="match status" value="1"/>
</dbReference>
<accession>C1FEW1</accession>
<dbReference type="Proteomes" id="UP000002009">
    <property type="component" value="Chromosome 1"/>
</dbReference>
<protein>
    <submittedName>
        <fullName evidence="4">Haloacid-halidohydrolase</fullName>
    </submittedName>
</protein>
<dbReference type="GO" id="GO:0016787">
    <property type="term" value="F:hydrolase activity"/>
    <property type="evidence" value="ECO:0007669"/>
    <property type="project" value="UniProtKB-KW"/>
</dbReference>
<dbReference type="GeneID" id="8250312"/>
<dbReference type="SFLD" id="SFLDS00003">
    <property type="entry name" value="Haloacid_Dehalogenase"/>
    <property type="match status" value="1"/>
</dbReference>
<name>C1FEW1_MICCC</name>
<feature type="region of interest" description="Disordered" evidence="3">
    <location>
        <begin position="1"/>
        <end position="24"/>
    </location>
</feature>
<reference evidence="4 5" key="1">
    <citation type="journal article" date="2009" name="Science">
        <title>Green evolution and dynamic adaptations revealed by genomes of the marine picoeukaryotes Micromonas.</title>
        <authorList>
            <person name="Worden A.Z."/>
            <person name="Lee J.H."/>
            <person name="Mock T."/>
            <person name="Rouze P."/>
            <person name="Simmons M.P."/>
            <person name="Aerts A.L."/>
            <person name="Allen A.E."/>
            <person name="Cuvelier M.L."/>
            <person name="Derelle E."/>
            <person name="Everett M.V."/>
            <person name="Foulon E."/>
            <person name="Grimwood J."/>
            <person name="Gundlach H."/>
            <person name="Henrissat B."/>
            <person name="Napoli C."/>
            <person name="McDonald S.M."/>
            <person name="Parker M.S."/>
            <person name="Rombauts S."/>
            <person name="Salamov A."/>
            <person name="Von Dassow P."/>
            <person name="Badger J.H."/>
            <person name="Coutinho P.M."/>
            <person name="Demir E."/>
            <person name="Dubchak I."/>
            <person name="Gentemann C."/>
            <person name="Eikrem W."/>
            <person name="Gready J.E."/>
            <person name="John U."/>
            <person name="Lanier W."/>
            <person name="Lindquist E.A."/>
            <person name="Lucas S."/>
            <person name="Mayer K.F."/>
            <person name="Moreau H."/>
            <person name="Not F."/>
            <person name="Otillar R."/>
            <person name="Panaud O."/>
            <person name="Pangilinan J."/>
            <person name="Paulsen I."/>
            <person name="Piegu B."/>
            <person name="Poliakov A."/>
            <person name="Robbens S."/>
            <person name="Schmutz J."/>
            <person name="Toulza E."/>
            <person name="Wyss T."/>
            <person name="Zelensky A."/>
            <person name="Zhou K."/>
            <person name="Armbrust E.V."/>
            <person name="Bhattacharya D."/>
            <person name="Goodenough U.W."/>
            <person name="Van de Peer Y."/>
            <person name="Grigoriev I.V."/>
        </authorList>
    </citation>
    <scope>NUCLEOTIDE SEQUENCE [LARGE SCALE GENOMIC DNA]</scope>
    <source>
        <strain evidence="5">RCC299 / NOUM17</strain>
    </source>
</reference>
<dbReference type="Gene3D" id="1.10.150.240">
    <property type="entry name" value="Putative phosphatase, domain 2"/>
    <property type="match status" value="1"/>
</dbReference>
<dbReference type="InParanoid" id="C1FEW1"/>
<dbReference type="EMBL" id="CP001574">
    <property type="protein sequence ID" value="ACO69021.1"/>
    <property type="molecule type" value="Genomic_DNA"/>
</dbReference>
<dbReference type="InterPro" id="IPR044999">
    <property type="entry name" value="CbbY-like"/>
</dbReference>
<dbReference type="Gene3D" id="3.40.50.1000">
    <property type="entry name" value="HAD superfamily/HAD-like"/>
    <property type="match status" value="1"/>
</dbReference>
<dbReference type="NCBIfam" id="TIGR01509">
    <property type="entry name" value="HAD-SF-IA-v3"/>
    <property type="match status" value="1"/>
</dbReference>
<organism evidence="4 5">
    <name type="scientific">Micromonas commoda (strain RCC299 / NOUM17 / CCMP2709)</name>
    <name type="common">Picoplanktonic green alga</name>
    <dbReference type="NCBI Taxonomy" id="296587"/>
    <lineage>
        <taxon>Eukaryota</taxon>
        <taxon>Viridiplantae</taxon>
        <taxon>Chlorophyta</taxon>
        <taxon>Mamiellophyceae</taxon>
        <taxon>Mamiellales</taxon>
        <taxon>Mamiellaceae</taxon>
        <taxon>Micromonas</taxon>
    </lineage>
</organism>
<dbReference type="eggNOG" id="KOG2914">
    <property type="taxonomic scope" value="Eukaryota"/>
</dbReference>
<dbReference type="STRING" id="296587.C1FEW1"/>
<dbReference type="RefSeq" id="XP_002507763.1">
    <property type="nucleotide sequence ID" value="XM_002507717.1"/>
</dbReference>
<dbReference type="FunFam" id="3.40.50.1000:FF:000036">
    <property type="entry name" value="HAD family hydrolase"/>
    <property type="match status" value="1"/>
</dbReference>
<evidence type="ECO:0000256" key="3">
    <source>
        <dbReference type="SAM" id="MobiDB-lite"/>
    </source>
</evidence>
<dbReference type="AlphaFoldDB" id="C1FEW1"/>
<keyword evidence="5" id="KW-1185">Reference proteome</keyword>
<evidence type="ECO:0000256" key="1">
    <source>
        <dbReference type="ARBA" id="ARBA00022723"/>
    </source>
</evidence>
<gene>
    <name evidence="4" type="ORF">MICPUN_55588</name>
</gene>
<keyword evidence="1" id="KW-0479">Metal-binding</keyword>
<dbReference type="InterPro" id="IPR023214">
    <property type="entry name" value="HAD_sf"/>
</dbReference>
<dbReference type="InterPro" id="IPR023198">
    <property type="entry name" value="PGP-like_dom2"/>
</dbReference>
<evidence type="ECO:0000256" key="2">
    <source>
        <dbReference type="ARBA" id="ARBA00022801"/>
    </source>
</evidence>
<dbReference type="FunCoup" id="C1FEW1">
    <property type="interactions" value="508"/>
</dbReference>
<dbReference type="Pfam" id="PF00702">
    <property type="entry name" value="Hydrolase"/>
    <property type="match status" value="1"/>
</dbReference>
<evidence type="ECO:0000313" key="5">
    <source>
        <dbReference type="Proteomes" id="UP000002009"/>
    </source>
</evidence>
<evidence type="ECO:0000313" key="4">
    <source>
        <dbReference type="EMBL" id="ACO69021.1"/>
    </source>
</evidence>
<dbReference type="GO" id="GO:0046872">
    <property type="term" value="F:metal ion binding"/>
    <property type="evidence" value="ECO:0007669"/>
    <property type="project" value="UniProtKB-KW"/>
</dbReference>